<evidence type="ECO:0000313" key="4">
    <source>
        <dbReference type="EMBL" id="NOL60618.1"/>
    </source>
</evidence>
<dbReference type="SUPFAM" id="SSF46785">
    <property type="entry name" value="Winged helix' DNA-binding domain"/>
    <property type="match status" value="1"/>
</dbReference>
<keyword evidence="5" id="KW-1185">Reference proteome</keyword>
<evidence type="ECO:0000313" key="3">
    <source>
        <dbReference type="EMBL" id="ARD85485.1"/>
    </source>
</evidence>
<dbReference type="STRING" id="74969.FAD_1641"/>
<protein>
    <submittedName>
        <fullName evidence="4">ArsR family transcriptional regulator</fullName>
    </submittedName>
</protein>
<sequence length="193" mass="21954">MDEDLWSILIALENNTRREMLKTLANYNSYGLELSRMIGVSQQAINKQLEILEKLGLICTDGSIPSTMGPPRKVYRSMGFSTIIIDYSKNFMKIKKMDIDYGDENIEGNNSDLVNKLNNLNGEIDKIDRERNLLSSKKDAIIGMLKERASGFDNFYRKVIYGYLETMDISIVAHNMGIPEELVKGIVDKFLQG</sequence>
<evidence type="ECO:0000313" key="6">
    <source>
        <dbReference type="Proteomes" id="UP000546917"/>
    </source>
</evidence>
<feature type="coiled-coil region" evidence="1">
    <location>
        <begin position="110"/>
        <end position="137"/>
    </location>
</feature>
<dbReference type="InterPro" id="IPR001845">
    <property type="entry name" value="HTH_ArsR_DNA-bd_dom"/>
</dbReference>
<gene>
    <name evidence="3" type="ORF">FAD_1641</name>
    <name evidence="4" type="ORF">HLB00_07220</name>
</gene>
<dbReference type="InterPro" id="IPR036388">
    <property type="entry name" value="WH-like_DNA-bd_sf"/>
</dbReference>
<dbReference type="GO" id="GO:0003700">
    <property type="term" value="F:DNA-binding transcription factor activity"/>
    <property type="evidence" value="ECO:0007669"/>
    <property type="project" value="InterPro"/>
</dbReference>
<dbReference type="OrthoDB" id="56422at2157"/>
<accession>A0A1V0N5W5</accession>
<evidence type="ECO:0000256" key="1">
    <source>
        <dbReference type="SAM" id="Coils"/>
    </source>
</evidence>
<organism evidence="3 5">
    <name type="scientific">Ferroplasma acidiphilum</name>
    <dbReference type="NCBI Taxonomy" id="74969"/>
    <lineage>
        <taxon>Archaea</taxon>
        <taxon>Methanobacteriati</taxon>
        <taxon>Thermoplasmatota</taxon>
        <taxon>Thermoplasmata</taxon>
        <taxon>Thermoplasmatales</taxon>
        <taxon>Ferroplasmaceae</taxon>
        <taxon>Ferroplasma</taxon>
    </lineage>
</organism>
<dbReference type="Pfam" id="PF01022">
    <property type="entry name" value="HTH_5"/>
    <property type="match status" value="1"/>
</dbReference>
<evidence type="ECO:0000313" key="5">
    <source>
        <dbReference type="Proteomes" id="UP000192050"/>
    </source>
</evidence>
<keyword evidence="1" id="KW-0175">Coiled coil</keyword>
<reference evidence="3 5" key="1">
    <citation type="submission" date="2011-10" db="EMBL/GenBank/DDBJ databases">
        <title>Metabolic and evolutionary patterns in the extreme acidophile Ferroplasma acidiphilum.</title>
        <authorList>
            <person name="Golyshina O.V."/>
            <person name="Kozyavkin S.A."/>
            <person name="Tatusov R.L."/>
            <person name="Slesarev A.I."/>
            <person name="Golyshin P.N."/>
        </authorList>
    </citation>
    <scope>NUCLEOTIDE SEQUENCE [LARGE SCALE GENOMIC DNA]</scope>
    <source>
        <strain evidence="3">Berkeley</strain>
        <strain evidence="5">Y</strain>
    </source>
</reference>
<dbReference type="CDD" id="cd00090">
    <property type="entry name" value="HTH_ARSR"/>
    <property type="match status" value="1"/>
</dbReference>
<dbReference type="EMBL" id="JABGBP010000264">
    <property type="protein sequence ID" value="NOL60618.1"/>
    <property type="molecule type" value="Genomic_DNA"/>
</dbReference>
<name>A0A1V0N5W5_9ARCH</name>
<dbReference type="Proteomes" id="UP000546917">
    <property type="component" value="Unassembled WGS sequence"/>
</dbReference>
<dbReference type="EMBL" id="CP015363">
    <property type="protein sequence ID" value="ARD85485.1"/>
    <property type="molecule type" value="Genomic_DNA"/>
</dbReference>
<dbReference type="Gene3D" id="1.10.10.10">
    <property type="entry name" value="Winged helix-like DNA-binding domain superfamily/Winged helix DNA-binding domain"/>
    <property type="match status" value="1"/>
</dbReference>
<dbReference type="GeneID" id="84218233"/>
<dbReference type="InterPro" id="IPR011991">
    <property type="entry name" value="ArsR-like_HTH"/>
</dbReference>
<proteinExistence type="predicted"/>
<dbReference type="InterPro" id="IPR036390">
    <property type="entry name" value="WH_DNA-bd_sf"/>
</dbReference>
<dbReference type="Proteomes" id="UP000192050">
    <property type="component" value="Chromosome"/>
</dbReference>
<dbReference type="RefSeq" id="WP_081142990.1">
    <property type="nucleotide sequence ID" value="NZ_CP015363.1"/>
</dbReference>
<dbReference type="KEGG" id="fai:FAD_1641"/>
<dbReference type="AlphaFoldDB" id="A0A1V0N5W5"/>
<reference evidence="4 6" key="2">
    <citation type="submission" date="2020-05" db="EMBL/GenBank/DDBJ databases">
        <authorList>
            <person name="Zhang R."/>
        </authorList>
    </citation>
    <scope>NUCLEOTIDE SEQUENCE [LARGE SCALE GENOMIC DNA]</scope>
    <source>
        <strain evidence="4 6">DSM 28986</strain>
    </source>
</reference>
<evidence type="ECO:0000259" key="2">
    <source>
        <dbReference type="Pfam" id="PF01022"/>
    </source>
</evidence>
<feature type="domain" description="HTH arsR-type" evidence="2">
    <location>
        <begin position="15"/>
        <end position="58"/>
    </location>
</feature>